<keyword evidence="5 12" id="KW-1003">Cell membrane</keyword>
<evidence type="ECO:0000256" key="5">
    <source>
        <dbReference type="ARBA" id="ARBA00022475"/>
    </source>
</evidence>
<evidence type="ECO:0000256" key="13">
    <source>
        <dbReference type="SAM" id="MobiDB-lite"/>
    </source>
</evidence>
<comment type="similarity">
    <text evidence="2 12">Belongs to the SecG family.</text>
</comment>
<dbReference type="Proteomes" id="UP000503018">
    <property type="component" value="Chromosome"/>
</dbReference>
<protein>
    <recommendedName>
        <fullName evidence="3 12">Protein-export membrane protein SecG</fullName>
    </recommendedName>
</protein>
<dbReference type="PANTHER" id="PTHR34182">
    <property type="entry name" value="PROTEIN-EXPORT MEMBRANE PROTEIN SECG"/>
    <property type="match status" value="1"/>
</dbReference>
<dbReference type="GO" id="GO:0015450">
    <property type="term" value="F:protein-transporting ATPase activity"/>
    <property type="evidence" value="ECO:0007669"/>
    <property type="project" value="UniProtKB-UniRule"/>
</dbReference>
<dbReference type="EMBL" id="CP053015">
    <property type="protein sequence ID" value="QJQ32828.1"/>
    <property type="molecule type" value="Genomic_DNA"/>
</dbReference>
<gene>
    <name evidence="14" type="primary">secG</name>
    <name evidence="14" type="ORF">GV829_10560</name>
</gene>
<evidence type="ECO:0000256" key="3">
    <source>
        <dbReference type="ARBA" id="ARBA00017876"/>
    </source>
</evidence>
<evidence type="ECO:0000256" key="2">
    <source>
        <dbReference type="ARBA" id="ARBA00008445"/>
    </source>
</evidence>
<keyword evidence="6 12" id="KW-0812">Transmembrane</keyword>
<dbReference type="PRINTS" id="PR01651">
    <property type="entry name" value="SECGEXPORT"/>
</dbReference>
<evidence type="ECO:0000256" key="7">
    <source>
        <dbReference type="ARBA" id="ARBA00022927"/>
    </source>
</evidence>
<dbReference type="GO" id="GO:0005886">
    <property type="term" value="C:plasma membrane"/>
    <property type="evidence" value="ECO:0007669"/>
    <property type="project" value="UniProtKB-SubCell"/>
</dbReference>
<dbReference type="PANTHER" id="PTHR34182:SF1">
    <property type="entry name" value="PROTEIN-EXPORT MEMBRANE PROTEIN SECG"/>
    <property type="match status" value="1"/>
</dbReference>
<proteinExistence type="inferred from homology"/>
<evidence type="ECO:0000313" key="15">
    <source>
        <dbReference type="Proteomes" id="UP000503018"/>
    </source>
</evidence>
<dbReference type="KEGG" id="slan:GV829_10560"/>
<organism evidence="14 15">
    <name type="scientific">Sphingomonas lacunae</name>
    <dbReference type="NCBI Taxonomy" id="2698828"/>
    <lineage>
        <taxon>Bacteria</taxon>
        <taxon>Pseudomonadati</taxon>
        <taxon>Pseudomonadota</taxon>
        <taxon>Alphaproteobacteria</taxon>
        <taxon>Sphingomonadales</taxon>
        <taxon>Sphingomonadaceae</taxon>
        <taxon>Sphingomonas</taxon>
    </lineage>
</organism>
<keyword evidence="10 12" id="KW-0472">Membrane</keyword>
<feature type="transmembrane region" description="Helical" evidence="12">
    <location>
        <begin position="52"/>
        <end position="72"/>
    </location>
</feature>
<accession>A0A6M4AUL7</accession>
<feature type="region of interest" description="Disordered" evidence="13">
    <location>
        <begin position="85"/>
        <end position="149"/>
    </location>
</feature>
<keyword evidence="15" id="KW-1185">Reference proteome</keyword>
<evidence type="ECO:0000313" key="14">
    <source>
        <dbReference type="EMBL" id="QJQ32828.1"/>
    </source>
</evidence>
<dbReference type="RefSeq" id="WP_169946478.1">
    <property type="nucleotide sequence ID" value="NZ_CP053015.1"/>
</dbReference>
<dbReference type="Pfam" id="PF03840">
    <property type="entry name" value="SecG"/>
    <property type="match status" value="1"/>
</dbReference>
<sequence>MAYTLILVIQGLVTLALITVILMQKSEGGGLGVGGSPAGFLSARGASDFLSRATAILASIFVGLSILLAVLASINHGASKVDADAATKLAPPPTAPVQPLNPTAPVTGSPLTTGAPVTGPADPLAGAASKGAMAPATPAPADKGVPLQQ</sequence>
<name>A0A6M4AUL7_9SPHN</name>
<dbReference type="GO" id="GO:0065002">
    <property type="term" value="P:intracellular protein transmembrane transport"/>
    <property type="evidence" value="ECO:0007669"/>
    <property type="project" value="TreeGrafter"/>
</dbReference>
<keyword evidence="7 12" id="KW-0653">Protein transport</keyword>
<dbReference type="GO" id="GO:0009306">
    <property type="term" value="P:protein secretion"/>
    <property type="evidence" value="ECO:0007669"/>
    <property type="project" value="UniProtKB-UniRule"/>
</dbReference>
<dbReference type="NCBIfam" id="TIGR00810">
    <property type="entry name" value="secG"/>
    <property type="match status" value="1"/>
</dbReference>
<feature type="compositionally biased region" description="Low complexity" evidence="13">
    <location>
        <begin position="125"/>
        <end position="136"/>
    </location>
</feature>
<keyword evidence="8 12" id="KW-1133">Transmembrane helix</keyword>
<dbReference type="GO" id="GO:0043952">
    <property type="term" value="P:protein transport by the Sec complex"/>
    <property type="evidence" value="ECO:0007669"/>
    <property type="project" value="TreeGrafter"/>
</dbReference>
<evidence type="ECO:0000256" key="12">
    <source>
        <dbReference type="RuleBase" id="RU365087"/>
    </source>
</evidence>
<keyword evidence="9 12" id="KW-0811">Translocation</keyword>
<evidence type="ECO:0000256" key="10">
    <source>
        <dbReference type="ARBA" id="ARBA00023136"/>
    </source>
</evidence>
<comment type="caution">
    <text evidence="12">Lacks conserved residue(s) required for the propagation of feature annotation.</text>
</comment>
<evidence type="ECO:0000256" key="6">
    <source>
        <dbReference type="ARBA" id="ARBA00022692"/>
    </source>
</evidence>
<dbReference type="AlphaFoldDB" id="A0A6M4AUL7"/>
<feature type="compositionally biased region" description="Polar residues" evidence="13">
    <location>
        <begin position="100"/>
        <end position="112"/>
    </location>
</feature>
<dbReference type="InterPro" id="IPR004692">
    <property type="entry name" value="SecG"/>
</dbReference>
<evidence type="ECO:0000256" key="9">
    <source>
        <dbReference type="ARBA" id="ARBA00023010"/>
    </source>
</evidence>
<evidence type="ECO:0000256" key="1">
    <source>
        <dbReference type="ARBA" id="ARBA00004651"/>
    </source>
</evidence>
<evidence type="ECO:0000256" key="11">
    <source>
        <dbReference type="ARBA" id="ARBA00025182"/>
    </source>
</evidence>
<comment type="subcellular location">
    <subcellularLocation>
        <location evidence="1 12">Cell membrane</location>
        <topology evidence="1 12">Multi-pass membrane protein</topology>
    </subcellularLocation>
</comment>
<comment type="function">
    <text evidence="11 12">Involved in protein export. Participates in an early event of protein translocation.</text>
</comment>
<reference evidence="14 15" key="1">
    <citation type="submission" date="2020-01" db="EMBL/GenBank/DDBJ databases">
        <title>Sphingomonas sp. strain CSW-10.</title>
        <authorList>
            <person name="Chen W.-M."/>
        </authorList>
    </citation>
    <scope>NUCLEOTIDE SEQUENCE [LARGE SCALE GENOMIC DNA]</scope>
    <source>
        <strain evidence="14 15">CSW-10</strain>
    </source>
</reference>
<evidence type="ECO:0000256" key="4">
    <source>
        <dbReference type="ARBA" id="ARBA00022448"/>
    </source>
</evidence>
<evidence type="ECO:0000256" key="8">
    <source>
        <dbReference type="ARBA" id="ARBA00022989"/>
    </source>
</evidence>
<keyword evidence="4 12" id="KW-0813">Transport</keyword>